<gene>
    <name evidence="1" type="ORF">CALVIDRAFT_378963</name>
</gene>
<dbReference type="EMBL" id="KV417272">
    <property type="protein sequence ID" value="KZO99366.1"/>
    <property type="molecule type" value="Genomic_DNA"/>
</dbReference>
<dbReference type="OrthoDB" id="10359322at2759"/>
<protein>
    <recommendedName>
        <fullName evidence="3">F-box domain-containing protein</fullName>
    </recommendedName>
</protein>
<dbReference type="AlphaFoldDB" id="A0A167Q370"/>
<dbReference type="Proteomes" id="UP000076738">
    <property type="component" value="Unassembled WGS sequence"/>
</dbReference>
<proteinExistence type="predicted"/>
<evidence type="ECO:0008006" key="3">
    <source>
        <dbReference type="Google" id="ProtNLM"/>
    </source>
</evidence>
<name>A0A167Q370_CALVF</name>
<evidence type="ECO:0000313" key="1">
    <source>
        <dbReference type="EMBL" id="KZO99366.1"/>
    </source>
</evidence>
<accession>A0A167Q370</accession>
<reference evidence="1 2" key="1">
    <citation type="journal article" date="2016" name="Mol. Biol. Evol.">
        <title>Comparative Genomics of Early-Diverging Mushroom-Forming Fungi Provides Insights into the Origins of Lignocellulose Decay Capabilities.</title>
        <authorList>
            <person name="Nagy L.G."/>
            <person name="Riley R."/>
            <person name="Tritt A."/>
            <person name="Adam C."/>
            <person name="Daum C."/>
            <person name="Floudas D."/>
            <person name="Sun H."/>
            <person name="Yadav J.S."/>
            <person name="Pangilinan J."/>
            <person name="Larsson K.H."/>
            <person name="Matsuura K."/>
            <person name="Barry K."/>
            <person name="Labutti K."/>
            <person name="Kuo R."/>
            <person name="Ohm R.A."/>
            <person name="Bhattacharya S.S."/>
            <person name="Shirouzu T."/>
            <person name="Yoshinaga Y."/>
            <person name="Martin F.M."/>
            <person name="Grigoriev I.V."/>
            <person name="Hibbett D.S."/>
        </authorList>
    </citation>
    <scope>NUCLEOTIDE SEQUENCE [LARGE SCALE GENOMIC DNA]</scope>
    <source>
        <strain evidence="1 2">TUFC12733</strain>
    </source>
</reference>
<organism evidence="1 2">
    <name type="scientific">Calocera viscosa (strain TUFC12733)</name>
    <dbReference type="NCBI Taxonomy" id="1330018"/>
    <lineage>
        <taxon>Eukaryota</taxon>
        <taxon>Fungi</taxon>
        <taxon>Dikarya</taxon>
        <taxon>Basidiomycota</taxon>
        <taxon>Agaricomycotina</taxon>
        <taxon>Dacrymycetes</taxon>
        <taxon>Dacrymycetales</taxon>
        <taxon>Dacrymycetaceae</taxon>
        <taxon>Calocera</taxon>
    </lineage>
</organism>
<sequence length="372" mass="42280">MYLPPELLDQIIASVPSSDKPTLLSLCLCSSVLYELTTRYLFRSPRLLTFSQTFYFTRLLTRKPHLAAHVRALDLTLHHPTEVRRRFMHALATTAFLRLVFRSMRGMRNLRSLTFRNMDAGYRCACGKNLAAANLSLRRLSLPVAMVARELLDSLPMLEDADLPDPEPSYALDTLPASAVQNVHTVRLIRNAIVYFVPGRPVTQLSIVGIITPDEVPIFLAPLGRSTGPLQRLSIHVFKVDTGFYEEIAACVPFVVDLVAYSEVEDHVLMLSHLKRDACIEAFREFKHLQTLELHATSIGRVVTSVQALSLIHLMDAAPYFFCLVLVNEKEHRQEVERYYIDEEQGDAMSGYWVRQVEVTMRGEFLARHLLI</sequence>
<evidence type="ECO:0000313" key="2">
    <source>
        <dbReference type="Proteomes" id="UP000076738"/>
    </source>
</evidence>
<keyword evidence="2" id="KW-1185">Reference proteome</keyword>